<evidence type="ECO:0000256" key="1">
    <source>
        <dbReference type="SAM" id="MobiDB-lite"/>
    </source>
</evidence>
<name>A0A1D3D9I6_9EIME</name>
<protein>
    <submittedName>
        <fullName evidence="2">Uncharacterized protein</fullName>
    </submittedName>
</protein>
<organism evidence="2 3">
    <name type="scientific">Cyclospora cayetanensis</name>
    <dbReference type="NCBI Taxonomy" id="88456"/>
    <lineage>
        <taxon>Eukaryota</taxon>
        <taxon>Sar</taxon>
        <taxon>Alveolata</taxon>
        <taxon>Apicomplexa</taxon>
        <taxon>Conoidasida</taxon>
        <taxon>Coccidia</taxon>
        <taxon>Eucoccidiorida</taxon>
        <taxon>Eimeriorina</taxon>
        <taxon>Eimeriidae</taxon>
        <taxon>Cyclospora</taxon>
    </lineage>
</organism>
<reference evidence="2 3" key="1">
    <citation type="journal article" date="2016" name="BMC Genomics">
        <title>Comparative genomics reveals Cyclospora cayetanensis possesses coccidia-like metabolism and invasion components but unique surface antigens.</title>
        <authorList>
            <person name="Liu S."/>
            <person name="Wang L."/>
            <person name="Zheng H."/>
            <person name="Xu Z."/>
            <person name="Roellig D.M."/>
            <person name="Li N."/>
            <person name="Frace M.A."/>
            <person name="Tang K."/>
            <person name="Arrowood M.J."/>
            <person name="Moss D.M."/>
            <person name="Zhang L."/>
            <person name="Feng Y."/>
            <person name="Xiao L."/>
        </authorList>
    </citation>
    <scope>NUCLEOTIDE SEQUENCE [LARGE SCALE GENOMIC DNA]</scope>
    <source>
        <strain evidence="2 3">CHN_HEN01</strain>
    </source>
</reference>
<dbReference type="VEuPathDB" id="ToxoDB:LOC113146785"/>
<proteinExistence type="predicted"/>
<sequence length="204" mass="21834">MHMSTQAAAQLSSRSTRARSSGGTRSSTPSGSTKAGRGTTEAKKRSTRRPPPGGGRDVAPDRARGGGSKVVENGTRDMRLLRVVVNGFEANVVEVMERAGPVTIFVVPDSGWVFPNGQTVPKCVFDALGRPENGAVLEGIFEWFALPGARSPAYRRETPDVERTVATLTASCATAFKKPVHRCHVVRGVNPRVFAKWYSPTPGT</sequence>
<dbReference type="EMBL" id="JROU02000189">
    <property type="protein sequence ID" value="OEH80098.1"/>
    <property type="molecule type" value="Genomic_DNA"/>
</dbReference>
<dbReference type="VEuPathDB" id="ToxoDB:cyc_03372"/>
<comment type="caution">
    <text evidence="2">The sequence shown here is derived from an EMBL/GenBank/DDBJ whole genome shotgun (WGS) entry which is preliminary data.</text>
</comment>
<dbReference type="Proteomes" id="UP000095192">
    <property type="component" value="Unassembled WGS sequence"/>
</dbReference>
<evidence type="ECO:0000313" key="3">
    <source>
        <dbReference type="Proteomes" id="UP000095192"/>
    </source>
</evidence>
<dbReference type="InParanoid" id="A0A1D3D9I6"/>
<keyword evidence="3" id="KW-1185">Reference proteome</keyword>
<dbReference type="AlphaFoldDB" id="A0A1D3D9I6"/>
<feature type="compositionally biased region" description="Low complexity" evidence="1">
    <location>
        <begin position="1"/>
        <end position="33"/>
    </location>
</feature>
<evidence type="ECO:0000313" key="2">
    <source>
        <dbReference type="EMBL" id="OEH80098.1"/>
    </source>
</evidence>
<accession>A0A1D3D9I6</accession>
<gene>
    <name evidence="2" type="ORF">cyc_03372</name>
</gene>
<feature type="region of interest" description="Disordered" evidence="1">
    <location>
        <begin position="1"/>
        <end position="72"/>
    </location>
</feature>